<dbReference type="OrthoDB" id="10356457at2759"/>
<dbReference type="AlphaFoldDB" id="A0A1E3JWL0"/>
<protein>
    <submittedName>
        <fullName evidence="2">Uncharacterized protein</fullName>
    </submittedName>
</protein>
<feature type="compositionally biased region" description="Polar residues" evidence="1">
    <location>
        <begin position="1"/>
        <end position="19"/>
    </location>
</feature>
<feature type="region of interest" description="Disordered" evidence="1">
    <location>
        <begin position="1"/>
        <end position="67"/>
    </location>
</feature>
<evidence type="ECO:0000256" key="1">
    <source>
        <dbReference type="SAM" id="MobiDB-lite"/>
    </source>
</evidence>
<organism evidence="2 3">
    <name type="scientific">Cryptococcus wingfieldii CBS 7118</name>
    <dbReference type="NCBI Taxonomy" id="1295528"/>
    <lineage>
        <taxon>Eukaryota</taxon>
        <taxon>Fungi</taxon>
        <taxon>Dikarya</taxon>
        <taxon>Basidiomycota</taxon>
        <taxon>Agaricomycotina</taxon>
        <taxon>Tremellomycetes</taxon>
        <taxon>Tremellales</taxon>
        <taxon>Cryptococcaceae</taxon>
        <taxon>Cryptococcus</taxon>
    </lineage>
</organism>
<dbReference type="RefSeq" id="XP_019033904.1">
    <property type="nucleotide sequence ID" value="XM_019174097.1"/>
</dbReference>
<accession>A0A1E3JWL0</accession>
<dbReference type="Proteomes" id="UP000094819">
    <property type="component" value="Unassembled WGS sequence"/>
</dbReference>
<proteinExistence type="predicted"/>
<dbReference type="GeneID" id="30191153"/>
<evidence type="ECO:0000313" key="3">
    <source>
        <dbReference type="Proteomes" id="UP000094819"/>
    </source>
</evidence>
<feature type="compositionally biased region" description="Basic and acidic residues" evidence="1">
    <location>
        <begin position="23"/>
        <end position="32"/>
    </location>
</feature>
<gene>
    <name evidence="2" type="ORF">L198_01940</name>
</gene>
<keyword evidence="3" id="KW-1185">Reference proteome</keyword>
<reference evidence="2 3" key="1">
    <citation type="submission" date="2016-06" db="EMBL/GenBank/DDBJ databases">
        <title>Evolution of pathogenesis and genome organization in the Tremellales.</title>
        <authorList>
            <person name="Cuomo C."/>
            <person name="Litvintseva A."/>
            <person name="Heitman J."/>
            <person name="Chen Y."/>
            <person name="Sun S."/>
            <person name="Springer D."/>
            <person name="Dromer F."/>
            <person name="Young S."/>
            <person name="Zeng Q."/>
            <person name="Chapman S."/>
            <person name="Gujja S."/>
            <person name="Saif S."/>
            <person name="Birren B."/>
        </authorList>
    </citation>
    <scope>NUCLEOTIDE SEQUENCE [LARGE SCALE GENOMIC DNA]</scope>
    <source>
        <strain evidence="2 3">CBS 7118</strain>
    </source>
</reference>
<sequence length="67" mass="7346">MSMGPSLSVNTPYTYYQPESSEEILRLRGGSKERKKRQAAADAEGHQQGGQLPGEKIAEEQPQQTAV</sequence>
<name>A0A1E3JWL0_9TREE</name>
<dbReference type="EMBL" id="AWGH01000004">
    <property type="protein sequence ID" value="ODO05249.1"/>
    <property type="molecule type" value="Genomic_DNA"/>
</dbReference>
<comment type="caution">
    <text evidence="2">The sequence shown here is derived from an EMBL/GenBank/DDBJ whole genome shotgun (WGS) entry which is preliminary data.</text>
</comment>
<evidence type="ECO:0000313" key="2">
    <source>
        <dbReference type="EMBL" id="ODO05249.1"/>
    </source>
</evidence>